<dbReference type="AlphaFoldDB" id="A0A9D9DUD4"/>
<comment type="subcellular location">
    <subcellularLocation>
        <location evidence="2">Cell membrane</location>
        <topology evidence="2">Multi-pass membrane protein</topology>
    </subcellularLocation>
</comment>
<name>A0A9D9DUD4_9FIRM</name>
<accession>A0A9D9DUD4</accession>
<dbReference type="PANTHER" id="PTHR34295">
    <property type="entry name" value="BIOTIN TRANSPORTER BIOY"/>
    <property type="match status" value="1"/>
</dbReference>
<reference evidence="4" key="2">
    <citation type="journal article" date="2021" name="PeerJ">
        <title>Extensive microbial diversity within the chicken gut microbiome revealed by metagenomics and culture.</title>
        <authorList>
            <person name="Gilroy R."/>
            <person name="Ravi A."/>
            <person name="Getino M."/>
            <person name="Pursley I."/>
            <person name="Horton D.L."/>
            <person name="Alikhan N.F."/>
            <person name="Baker D."/>
            <person name="Gharbi K."/>
            <person name="Hall N."/>
            <person name="Watson M."/>
            <person name="Adriaenssens E.M."/>
            <person name="Foster-Nyarko E."/>
            <person name="Jarju S."/>
            <person name="Secka A."/>
            <person name="Antonio M."/>
            <person name="Oren A."/>
            <person name="Chaudhuri R.R."/>
            <person name="La Ragione R."/>
            <person name="Hildebrand F."/>
            <person name="Pallen M.J."/>
        </authorList>
    </citation>
    <scope>NUCLEOTIDE SEQUENCE</scope>
    <source>
        <strain evidence="4">F6-4510</strain>
    </source>
</reference>
<dbReference type="Proteomes" id="UP000823611">
    <property type="component" value="Unassembled WGS sequence"/>
</dbReference>
<dbReference type="PANTHER" id="PTHR34295:SF1">
    <property type="entry name" value="BIOTIN TRANSPORTER BIOY"/>
    <property type="match status" value="1"/>
</dbReference>
<keyword evidence="3" id="KW-0812">Transmembrane</keyword>
<comment type="caution">
    <text evidence="4">The sequence shown here is derived from an EMBL/GenBank/DDBJ whole genome shotgun (WGS) entry which is preliminary data.</text>
</comment>
<feature type="transmembrane region" description="Helical" evidence="3">
    <location>
        <begin position="56"/>
        <end position="81"/>
    </location>
</feature>
<keyword evidence="2" id="KW-1003">Cell membrane</keyword>
<sequence length="183" mass="19807">MKTKLMVICSLFSAILCCLAFIQVTIPFTTIPITLQTLGVCIVGAVLGKKYGTISVVIYVLMGLCGIPVFAGMTGGMAVLVGPTGGYILGFIPSAFVIGYLCEKLYKRNDTILSKYIKVFISMIVGLIVVYIFGTIQFMLVSKITLLEALVLAVIPFVPLDIIKIIVGTVITLFIKSRVYDFS</sequence>
<evidence type="ECO:0000256" key="2">
    <source>
        <dbReference type="PIRNR" id="PIRNR016661"/>
    </source>
</evidence>
<comment type="similarity">
    <text evidence="1 2">Belongs to the BioY family.</text>
</comment>
<evidence type="ECO:0000313" key="4">
    <source>
        <dbReference type="EMBL" id="MBO8433811.1"/>
    </source>
</evidence>
<protein>
    <recommendedName>
        <fullName evidence="2">Biotin transporter</fullName>
    </recommendedName>
</protein>
<dbReference type="PIRSF" id="PIRSF016661">
    <property type="entry name" value="BioY"/>
    <property type="match status" value="1"/>
</dbReference>
<feature type="transmembrane region" description="Helical" evidence="3">
    <location>
        <begin position="118"/>
        <end position="140"/>
    </location>
</feature>
<feature type="transmembrane region" description="Helical" evidence="3">
    <location>
        <begin position="87"/>
        <end position="106"/>
    </location>
</feature>
<keyword evidence="3" id="KW-1133">Transmembrane helix</keyword>
<dbReference type="EMBL" id="JADIMX010000013">
    <property type="protein sequence ID" value="MBO8433811.1"/>
    <property type="molecule type" value="Genomic_DNA"/>
</dbReference>
<keyword evidence="2" id="KW-0813">Transport</keyword>
<reference evidence="4" key="1">
    <citation type="submission" date="2020-10" db="EMBL/GenBank/DDBJ databases">
        <authorList>
            <person name="Gilroy R."/>
        </authorList>
    </citation>
    <scope>NUCLEOTIDE SEQUENCE</scope>
    <source>
        <strain evidence="4">F6-4510</strain>
    </source>
</reference>
<feature type="transmembrane region" description="Helical" evidence="3">
    <location>
        <begin position="30"/>
        <end position="47"/>
    </location>
</feature>
<gene>
    <name evidence="4" type="ORF">IAC55_00630</name>
</gene>
<evidence type="ECO:0000256" key="1">
    <source>
        <dbReference type="ARBA" id="ARBA00010692"/>
    </source>
</evidence>
<proteinExistence type="inferred from homology"/>
<evidence type="ECO:0000256" key="3">
    <source>
        <dbReference type="SAM" id="Phobius"/>
    </source>
</evidence>
<dbReference type="GO" id="GO:0005886">
    <property type="term" value="C:plasma membrane"/>
    <property type="evidence" value="ECO:0007669"/>
    <property type="project" value="UniProtKB-SubCell"/>
</dbReference>
<evidence type="ECO:0000313" key="5">
    <source>
        <dbReference type="Proteomes" id="UP000823611"/>
    </source>
</evidence>
<dbReference type="Pfam" id="PF02632">
    <property type="entry name" value="BioY"/>
    <property type="match status" value="1"/>
</dbReference>
<organism evidence="4 5">
    <name type="scientific">Candidatus Fimicola merdigallinarum</name>
    <dbReference type="NCBI Taxonomy" id="2840819"/>
    <lineage>
        <taxon>Bacteria</taxon>
        <taxon>Bacillati</taxon>
        <taxon>Bacillota</taxon>
        <taxon>Clostridia</taxon>
        <taxon>Lachnospirales</taxon>
        <taxon>Lachnospiraceae</taxon>
        <taxon>Lachnospiraceae incertae sedis</taxon>
        <taxon>Candidatus Fimicola</taxon>
    </lineage>
</organism>
<dbReference type="InterPro" id="IPR003784">
    <property type="entry name" value="BioY"/>
</dbReference>
<dbReference type="GO" id="GO:0015225">
    <property type="term" value="F:biotin transmembrane transporter activity"/>
    <property type="evidence" value="ECO:0007669"/>
    <property type="project" value="UniProtKB-UniRule"/>
</dbReference>
<keyword evidence="2 3" id="KW-0472">Membrane</keyword>
<dbReference type="Gene3D" id="1.10.1760.20">
    <property type="match status" value="1"/>
</dbReference>
<feature type="transmembrane region" description="Helical" evidence="3">
    <location>
        <begin position="146"/>
        <end position="175"/>
    </location>
</feature>